<comment type="caution">
    <text evidence="1">The sequence shown here is derived from an EMBL/GenBank/DDBJ whole genome shotgun (WGS) entry which is preliminary data.</text>
</comment>
<name>A0A4Y2QZV0_ARAVE</name>
<accession>A0A4Y2QZV0</accession>
<reference evidence="1 2" key="1">
    <citation type="journal article" date="2019" name="Sci. Rep.">
        <title>Orb-weaving spider Araneus ventricosus genome elucidates the spidroin gene catalogue.</title>
        <authorList>
            <person name="Kono N."/>
            <person name="Nakamura H."/>
            <person name="Ohtoshi R."/>
            <person name="Moran D.A.P."/>
            <person name="Shinohara A."/>
            <person name="Yoshida Y."/>
            <person name="Fujiwara M."/>
            <person name="Mori M."/>
            <person name="Tomita M."/>
            <person name="Arakawa K."/>
        </authorList>
    </citation>
    <scope>NUCLEOTIDE SEQUENCE [LARGE SCALE GENOMIC DNA]</scope>
</reference>
<dbReference type="EMBL" id="BGPR01015348">
    <property type="protein sequence ID" value="GBN68883.1"/>
    <property type="molecule type" value="Genomic_DNA"/>
</dbReference>
<proteinExistence type="predicted"/>
<protein>
    <submittedName>
        <fullName evidence="1">Uncharacterized protein</fullName>
    </submittedName>
</protein>
<gene>
    <name evidence="1" type="ORF">AVEN_157379_1</name>
</gene>
<evidence type="ECO:0000313" key="2">
    <source>
        <dbReference type="Proteomes" id="UP000499080"/>
    </source>
</evidence>
<dbReference type="AlphaFoldDB" id="A0A4Y2QZV0"/>
<organism evidence="1 2">
    <name type="scientific">Araneus ventricosus</name>
    <name type="common">Orbweaver spider</name>
    <name type="synonym">Epeira ventricosa</name>
    <dbReference type="NCBI Taxonomy" id="182803"/>
    <lineage>
        <taxon>Eukaryota</taxon>
        <taxon>Metazoa</taxon>
        <taxon>Ecdysozoa</taxon>
        <taxon>Arthropoda</taxon>
        <taxon>Chelicerata</taxon>
        <taxon>Arachnida</taxon>
        <taxon>Araneae</taxon>
        <taxon>Araneomorphae</taxon>
        <taxon>Entelegynae</taxon>
        <taxon>Araneoidea</taxon>
        <taxon>Araneidae</taxon>
        <taxon>Araneus</taxon>
    </lineage>
</organism>
<feature type="non-terminal residue" evidence="1">
    <location>
        <position position="56"/>
    </location>
</feature>
<evidence type="ECO:0000313" key="1">
    <source>
        <dbReference type="EMBL" id="GBN68883.1"/>
    </source>
</evidence>
<dbReference type="Proteomes" id="UP000499080">
    <property type="component" value="Unassembled WGS sequence"/>
</dbReference>
<keyword evidence="2" id="KW-1185">Reference proteome</keyword>
<sequence length="56" mass="5850">MTAMGSSEGSNSLSRRACASPLECQIYTDLGFVSGTKTCKNRSTDPETGKVTTVSS</sequence>